<dbReference type="InterPro" id="IPR008307">
    <property type="entry name" value="UCP018957"/>
</dbReference>
<name>A0A6I4W5C4_9BACL</name>
<dbReference type="Pfam" id="PF08819">
    <property type="entry name" value="DUF1802"/>
    <property type="match status" value="1"/>
</dbReference>
<dbReference type="RefSeq" id="WP_160803339.1">
    <property type="nucleotide sequence ID" value="NZ_WUUL01000025.1"/>
</dbReference>
<organism evidence="1 2">
    <name type="scientific">Shimazuella alba</name>
    <dbReference type="NCBI Taxonomy" id="2690964"/>
    <lineage>
        <taxon>Bacteria</taxon>
        <taxon>Bacillati</taxon>
        <taxon>Bacillota</taxon>
        <taxon>Bacilli</taxon>
        <taxon>Bacillales</taxon>
        <taxon>Thermoactinomycetaceae</taxon>
        <taxon>Shimazuella</taxon>
    </lineage>
</organism>
<dbReference type="Proteomes" id="UP000430692">
    <property type="component" value="Unassembled WGS sequence"/>
</dbReference>
<dbReference type="AlphaFoldDB" id="A0A6I4W5C4"/>
<dbReference type="InterPro" id="IPR014923">
    <property type="entry name" value="DUF1802"/>
</dbReference>
<evidence type="ECO:0000313" key="1">
    <source>
        <dbReference type="EMBL" id="MXQ55974.1"/>
    </source>
</evidence>
<comment type="caution">
    <text evidence="1">The sequence shown here is derived from an EMBL/GenBank/DDBJ whole genome shotgun (WGS) entry which is preliminary data.</text>
</comment>
<keyword evidence="2" id="KW-1185">Reference proteome</keyword>
<proteinExistence type="predicted"/>
<evidence type="ECO:0000313" key="2">
    <source>
        <dbReference type="Proteomes" id="UP000430692"/>
    </source>
</evidence>
<sequence>MKTNTHIALRDWAVTLDELGKGTQIMLLRKGGIHEETRHFEVNSDSFFLFPAYEHQKSELLKEEYQGNIAKSVENWSPEDQQVMVKYYAQLHEDIELLDEEKLKALYPHHIWTNEFAAERLKWKKKLPLHVLLLRVYQLEQPVEIPMLAEYGGCKSWLSLPETIKGQEAHPVLTEDVFLQEVASIKKSLSVV</sequence>
<dbReference type="PIRSF" id="PIRSF018957">
    <property type="entry name" value="UCP018957"/>
    <property type="match status" value="1"/>
</dbReference>
<dbReference type="EMBL" id="WUUL01000025">
    <property type="protein sequence ID" value="MXQ55974.1"/>
    <property type="molecule type" value="Genomic_DNA"/>
</dbReference>
<protein>
    <submittedName>
        <fullName evidence="1">DUF1802 family protein</fullName>
    </submittedName>
</protein>
<gene>
    <name evidence="1" type="ORF">GSM42_20055</name>
</gene>
<reference evidence="1 2" key="1">
    <citation type="submission" date="2019-12" db="EMBL/GenBank/DDBJ databases">
        <title>Whole-genome analyses of novel actinobacteria.</title>
        <authorList>
            <person name="Sahin N."/>
            <person name="Saygin H."/>
        </authorList>
    </citation>
    <scope>NUCLEOTIDE SEQUENCE [LARGE SCALE GENOMIC DNA]</scope>
    <source>
        <strain evidence="1 2">KC615</strain>
    </source>
</reference>
<accession>A0A6I4W5C4</accession>